<organism evidence="1 2">
    <name type="scientific">Podila verticillata NRRL 6337</name>
    <dbReference type="NCBI Taxonomy" id="1069443"/>
    <lineage>
        <taxon>Eukaryota</taxon>
        <taxon>Fungi</taxon>
        <taxon>Fungi incertae sedis</taxon>
        <taxon>Mucoromycota</taxon>
        <taxon>Mortierellomycotina</taxon>
        <taxon>Mortierellomycetes</taxon>
        <taxon>Mortierellales</taxon>
        <taxon>Mortierellaceae</taxon>
        <taxon>Podila</taxon>
    </lineage>
</organism>
<evidence type="ECO:0000313" key="2">
    <source>
        <dbReference type="Proteomes" id="UP000243308"/>
    </source>
</evidence>
<dbReference type="SUPFAM" id="SSF52047">
    <property type="entry name" value="RNI-like"/>
    <property type="match status" value="1"/>
</dbReference>
<dbReference type="EMBL" id="KN042434">
    <property type="protein sequence ID" value="KFH62005.1"/>
    <property type="molecule type" value="Genomic_DNA"/>
</dbReference>
<gene>
    <name evidence="1" type="ORF">MVEG_12159</name>
</gene>
<proteinExistence type="predicted"/>
<dbReference type="Proteomes" id="UP000243308">
    <property type="component" value="Unassembled WGS sequence"/>
</dbReference>
<reference evidence="1 2" key="1">
    <citation type="submission" date="2011-02" db="EMBL/GenBank/DDBJ databases">
        <title>The Genome Sequence of Mortierella verticillata NRRL 6337.</title>
        <authorList>
            <consortium name="The Broad Institute Genome Sequencing Platform"/>
            <person name="Russ C."/>
            <person name="Cuomo C."/>
            <person name="Burger G."/>
            <person name="Gray M.W."/>
            <person name="Holland P.W.H."/>
            <person name="King N."/>
            <person name="Lang F.B.F."/>
            <person name="Roger A.J."/>
            <person name="Ruiz-Trillo I."/>
            <person name="Young S.K."/>
            <person name="Zeng Q."/>
            <person name="Gargeya S."/>
            <person name="Alvarado L."/>
            <person name="Berlin A."/>
            <person name="Chapman S.B."/>
            <person name="Chen Z."/>
            <person name="Freedman E."/>
            <person name="Gellesch M."/>
            <person name="Goldberg J."/>
            <person name="Griggs A."/>
            <person name="Gujja S."/>
            <person name="Heilman E."/>
            <person name="Heiman D."/>
            <person name="Howarth C."/>
            <person name="Mehta T."/>
            <person name="Neiman D."/>
            <person name="Pearson M."/>
            <person name="Roberts A."/>
            <person name="Saif S."/>
            <person name="Shea T."/>
            <person name="Shenoy N."/>
            <person name="Sisk P."/>
            <person name="Stolte C."/>
            <person name="Sykes S."/>
            <person name="White J."/>
            <person name="Yandava C."/>
            <person name="Haas B."/>
            <person name="Nusbaum C."/>
            <person name="Birren B."/>
        </authorList>
    </citation>
    <scope>NUCLEOTIDE SEQUENCE [LARGE SCALE GENOMIC DNA]</scope>
    <source>
        <strain evidence="1 2">NRRL 6337</strain>
    </source>
</reference>
<sequence length="221" mass="25435">MASPIRMKSITPAAVLPNLTTLVLKSLDDFHRNDLVDLIRRCTSLTSLSLDFAESTARRVVFKNIESLTCLHLDIGYHPDKGYFHEDEPNRSGFTTATMIQTATRMYGQLRISLKTGLDQLSELKSLRFLNVENLGNRMTMKNAEWVEQHLKRLDYVKGHMCRHSMASHRWLDAAMEMYGPEEPDFETNEAAQGICELQRKAFETNDWSILESPDGPWDYY</sequence>
<evidence type="ECO:0000313" key="1">
    <source>
        <dbReference type="EMBL" id="KFH62005.1"/>
    </source>
</evidence>
<evidence type="ECO:0008006" key="3">
    <source>
        <dbReference type="Google" id="ProtNLM"/>
    </source>
</evidence>
<dbReference type="InterPro" id="IPR032675">
    <property type="entry name" value="LRR_dom_sf"/>
</dbReference>
<dbReference type="Gene3D" id="3.80.10.10">
    <property type="entry name" value="Ribonuclease Inhibitor"/>
    <property type="match status" value="1"/>
</dbReference>
<dbReference type="AlphaFoldDB" id="A0A086TJ78"/>
<protein>
    <recommendedName>
        <fullName evidence="3">F-box domain-containing protein</fullName>
    </recommendedName>
</protein>
<keyword evidence="2" id="KW-1185">Reference proteome</keyword>
<accession>A0A086TJ78</accession>
<name>A0A086TJ78_9FUNG</name>